<dbReference type="Proteomes" id="UP000663844">
    <property type="component" value="Unassembled WGS sequence"/>
</dbReference>
<dbReference type="Gene3D" id="2.100.10.30">
    <property type="entry name" value="Jacalin-like lectin domain"/>
    <property type="match status" value="1"/>
</dbReference>
<dbReference type="SUPFAM" id="SSF51101">
    <property type="entry name" value="Mannose-binding lectins"/>
    <property type="match status" value="1"/>
</dbReference>
<protein>
    <recommendedName>
        <fullName evidence="2">DED domain-containing protein</fullName>
    </recommendedName>
</protein>
<evidence type="ECO:0000259" key="2">
    <source>
        <dbReference type="PROSITE" id="PS50168"/>
    </source>
</evidence>
<keyword evidence="1" id="KW-1133">Transmembrane helix</keyword>
<evidence type="ECO:0000313" key="3">
    <source>
        <dbReference type="EMBL" id="CAF4044358.1"/>
    </source>
</evidence>
<evidence type="ECO:0000313" key="4">
    <source>
        <dbReference type="Proteomes" id="UP000663844"/>
    </source>
</evidence>
<evidence type="ECO:0000256" key="1">
    <source>
        <dbReference type="SAM" id="Phobius"/>
    </source>
</evidence>
<feature type="transmembrane region" description="Helical" evidence="1">
    <location>
        <begin position="204"/>
        <end position="223"/>
    </location>
</feature>
<dbReference type="AlphaFoldDB" id="A0A819R0Y1"/>
<accession>A0A819R0Y1</accession>
<dbReference type="GO" id="GO:0042981">
    <property type="term" value="P:regulation of apoptotic process"/>
    <property type="evidence" value="ECO:0007669"/>
    <property type="project" value="InterPro"/>
</dbReference>
<reference evidence="3" key="1">
    <citation type="submission" date="2021-02" db="EMBL/GenBank/DDBJ databases">
        <authorList>
            <person name="Nowell W R."/>
        </authorList>
    </citation>
    <scope>NUCLEOTIDE SEQUENCE</scope>
</reference>
<dbReference type="PROSITE" id="PS50168">
    <property type="entry name" value="DED"/>
    <property type="match status" value="1"/>
</dbReference>
<name>A0A819R0Y1_9BILA</name>
<keyword evidence="1" id="KW-0472">Membrane</keyword>
<dbReference type="SUPFAM" id="SSF47986">
    <property type="entry name" value="DEATH domain"/>
    <property type="match status" value="1"/>
</dbReference>
<comment type="caution">
    <text evidence="3">The sequence shown here is derived from an EMBL/GenBank/DDBJ whole genome shotgun (WGS) entry which is preliminary data.</text>
</comment>
<dbReference type="EMBL" id="CAJOAZ010004107">
    <property type="protein sequence ID" value="CAF4044358.1"/>
    <property type="molecule type" value="Genomic_DNA"/>
</dbReference>
<dbReference type="InterPro" id="IPR011029">
    <property type="entry name" value="DEATH-like_dom_sf"/>
</dbReference>
<dbReference type="InterPro" id="IPR001875">
    <property type="entry name" value="DED_dom"/>
</dbReference>
<dbReference type="InterPro" id="IPR036404">
    <property type="entry name" value="Jacalin-like_lectin_dom_sf"/>
</dbReference>
<dbReference type="Gene3D" id="1.10.533.10">
    <property type="entry name" value="Death Domain, Fas"/>
    <property type="match status" value="1"/>
</dbReference>
<organism evidence="3 4">
    <name type="scientific">Adineta steineri</name>
    <dbReference type="NCBI Taxonomy" id="433720"/>
    <lineage>
        <taxon>Eukaryota</taxon>
        <taxon>Metazoa</taxon>
        <taxon>Spiralia</taxon>
        <taxon>Gnathifera</taxon>
        <taxon>Rotifera</taxon>
        <taxon>Eurotatoria</taxon>
        <taxon>Bdelloidea</taxon>
        <taxon>Adinetida</taxon>
        <taxon>Adinetidae</taxon>
        <taxon>Adineta</taxon>
    </lineage>
</organism>
<gene>
    <name evidence="3" type="ORF">OXD698_LOCUS32121</name>
</gene>
<feature type="domain" description="DED" evidence="2">
    <location>
        <begin position="17"/>
        <end position="97"/>
    </location>
</feature>
<sequence>MDCSCSGYNLAMDDNSHLRRIILTIENRLSNDDRERLHFFFGDDIPRRIRDDPTLRGTLNLMQSLFDRDIISGNDFTKLITAFEAIQCFDIVNILKKHQQQIELTHAHQSMHSLTSIMPPLSSLAKEVIDDLDSAHPIGTRLSVSESGIYNIVPLPEPDNYNIVHMPESGNYNTVPLREPDDEETQSLHSDNHERFFTSSKLKIYVVIIILLVLCTTGILITVPSKGKPLVKPGIEHGSARGTYFDHSSNPNFASSHYLNGINAYNDDDESYEFLYSSFDKTDLIMLANNESQSLDHRGHFSVEKNYKIQRVEGYYLNKTVVFPNGTILTIPIVTGIQFFTTNGHASPLYTGEEGKRFSEEYEGYTLWYATGRSDLYIHQLQFFWRRTPVTH</sequence>
<proteinExistence type="predicted"/>
<keyword evidence="1" id="KW-0812">Transmembrane</keyword>